<evidence type="ECO:0000259" key="4">
    <source>
        <dbReference type="PROSITE" id="PS50995"/>
    </source>
</evidence>
<name>A0AA96JE21_9MICO</name>
<reference evidence="5" key="1">
    <citation type="submission" date="2023-09" db="EMBL/GenBank/DDBJ databases">
        <title>Demequina sp. a novel bacteria isolated from Capsicum annuum.</title>
        <authorList>
            <person name="Humaira Z."/>
            <person name="Lee J."/>
            <person name="Cho D."/>
        </authorList>
    </citation>
    <scope>NUCLEOTIDE SEQUENCE</scope>
    <source>
        <strain evidence="5">PMTSA13</strain>
    </source>
</reference>
<evidence type="ECO:0000256" key="3">
    <source>
        <dbReference type="ARBA" id="ARBA00023163"/>
    </source>
</evidence>
<evidence type="ECO:0000256" key="2">
    <source>
        <dbReference type="ARBA" id="ARBA00023125"/>
    </source>
</evidence>
<dbReference type="Pfam" id="PF01047">
    <property type="entry name" value="MarR"/>
    <property type="match status" value="1"/>
</dbReference>
<dbReference type="Proteomes" id="UP001303408">
    <property type="component" value="Chromosome"/>
</dbReference>
<dbReference type="Gene3D" id="1.10.10.10">
    <property type="entry name" value="Winged helix-like DNA-binding domain superfamily/Winged helix DNA-binding domain"/>
    <property type="match status" value="1"/>
</dbReference>
<dbReference type="EMBL" id="CP134880">
    <property type="protein sequence ID" value="WNM28711.1"/>
    <property type="molecule type" value="Genomic_DNA"/>
</dbReference>
<dbReference type="InterPro" id="IPR036390">
    <property type="entry name" value="WH_DNA-bd_sf"/>
</dbReference>
<sequence>MDAVEHFLTQWRTEAPSIDVTPMATIGRLNRLSGLVQTRIDAVFDELGLQSWEFDVLATLTRQGAPYAMTAGDLERQMMITSGTTTHRIGRLEQRGFVERRKDDDDRRVVWVTLTDAGRQACLEAYPVHLENERRILASMDAEDVAALTRGLVALAAALRDAPALPRTPVLRR</sequence>
<dbReference type="InterPro" id="IPR036388">
    <property type="entry name" value="WH-like_DNA-bd_sf"/>
</dbReference>
<dbReference type="RefSeq" id="WP_313545239.1">
    <property type="nucleotide sequence ID" value="NZ_CP134880.1"/>
</dbReference>
<dbReference type="AlphaFoldDB" id="A0AA96JE21"/>
<dbReference type="InterPro" id="IPR000835">
    <property type="entry name" value="HTH_MarR-typ"/>
</dbReference>
<dbReference type="KEGG" id="dcp:RN607_06815"/>
<dbReference type="GO" id="GO:0003700">
    <property type="term" value="F:DNA-binding transcription factor activity"/>
    <property type="evidence" value="ECO:0007669"/>
    <property type="project" value="InterPro"/>
</dbReference>
<dbReference type="SMART" id="SM00347">
    <property type="entry name" value="HTH_MARR"/>
    <property type="match status" value="1"/>
</dbReference>
<accession>A0AA96JE21</accession>
<protein>
    <submittedName>
        <fullName evidence="5">MarR family transcriptional regulator</fullName>
    </submittedName>
</protein>
<dbReference type="GO" id="GO:0003677">
    <property type="term" value="F:DNA binding"/>
    <property type="evidence" value="ECO:0007669"/>
    <property type="project" value="UniProtKB-KW"/>
</dbReference>
<gene>
    <name evidence="5" type="ORF">RN607_06815</name>
</gene>
<proteinExistence type="predicted"/>
<organism evidence="5">
    <name type="scientific">Demequina capsici</name>
    <dbReference type="NCBI Taxonomy" id="3075620"/>
    <lineage>
        <taxon>Bacteria</taxon>
        <taxon>Bacillati</taxon>
        <taxon>Actinomycetota</taxon>
        <taxon>Actinomycetes</taxon>
        <taxon>Micrococcales</taxon>
        <taxon>Demequinaceae</taxon>
        <taxon>Demequina</taxon>
    </lineage>
</organism>
<feature type="domain" description="HTH marR-type" evidence="4">
    <location>
        <begin position="22"/>
        <end position="157"/>
    </location>
</feature>
<dbReference type="PANTHER" id="PTHR42756">
    <property type="entry name" value="TRANSCRIPTIONAL REGULATOR, MARR"/>
    <property type="match status" value="1"/>
</dbReference>
<keyword evidence="3" id="KW-0804">Transcription</keyword>
<keyword evidence="2" id="KW-0238">DNA-binding</keyword>
<dbReference type="PANTHER" id="PTHR42756:SF1">
    <property type="entry name" value="TRANSCRIPTIONAL REPRESSOR OF EMRAB OPERON"/>
    <property type="match status" value="1"/>
</dbReference>
<dbReference type="SUPFAM" id="SSF46785">
    <property type="entry name" value="Winged helix' DNA-binding domain"/>
    <property type="match status" value="1"/>
</dbReference>
<evidence type="ECO:0000313" key="5">
    <source>
        <dbReference type="EMBL" id="WNM28711.1"/>
    </source>
</evidence>
<keyword evidence="1" id="KW-0805">Transcription regulation</keyword>
<dbReference type="PROSITE" id="PS50995">
    <property type="entry name" value="HTH_MARR_2"/>
    <property type="match status" value="1"/>
</dbReference>
<evidence type="ECO:0000256" key="1">
    <source>
        <dbReference type="ARBA" id="ARBA00023015"/>
    </source>
</evidence>